<dbReference type="Pfam" id="PF01337">
    <property type="entry name" value="Barstar"/>
    <property type="match status" value="1"/>
</dbReference>
<dbReference type="RefSeq" id="WP_138186239.1">
    <property type="nucleotide sequence ID" value="NZ_LS992241.1"/>
</dbReference>
<dbReference type="InterPro" id="IPR000468">
    <property type="entry name" value="Barstar"/>
</dbReference>
<evidence type="ECO:0000313" key="3">
    <source>
        <dbReference type="EMBL" id="SYX84281.1"/>
    </source>
</evidence>
<dbReference type="Proteomes" id="UP000304148">
    <property type="component" value="Chromosome"/>
</dbReference>
<dbReference type="CDD" id="cd05142">
    <property type="entry name" value="Barstar"/>
    <property type="match status" value="1"/>
</dbReference>
<dbReference type="EMBL" id="LS992241">
    <property type="protein sequence ID" value="SYX84281.1"/>
    <property type="molecule type" value="Genomic_DNA"/>
</dbReference>
<name>A0A383RC79_PAEAL</name>
<feature type="domain" description="Barstar (barnase inhibitor)" evidence="2">
    <location>
        <begin position="4"/>
        <end position="89"/>
    </location>
</feature>
<organism evidence="3 4">
    <name type="scientific">Paenibacillus alvei</name>
    <name type="common">Bacillus alvei</name>
    <dbReference type="NCBI Taxonomy" id="44250"/>
    <lineage>
        <taxon>Bacteria</taxon>
        <taxon>Bacillati</taxon>
        <taxon>Bacillota</taxon>
        <taxon>Bacilli</taxon>
        <taxon>Bacillales</taxon>
        <taxon>Paenibacillaceae</taxon>
        <taxon>Paenibacillus</taxon>
    </lineage>
</organism>
<accession>A0A383RC79</accession>
<dbReference type="Gene3D" id="3.30.370.10">
    <property type="entry name" value="Barstar-like"/>
    <property type="match status" value="1"/>
</dbReference>
<evidence type="ECO:0000259" key="2">
    <source>
        <dbReference type="Pfam" id="PF01337"/>
    </source>
</evidence>
<sequence length="93" mass="10793">MTRQIVELDGRLLTSRTMLHDLLSKELELPEHYGRNLDALWDCLTESSACPLTIHWSHYEASKKQLGEYCEQVLQLFQDAEAELDGFKVKVTR</sequence>
<evidence type="ECO:0000313" key="4">
    <source>
        <dbReference type="Proteomes" id="UP000304148"/>
    </source>
</evidence>
<protein>
    <submittedName>
        <fullName evidence="3">Putative ribonuclease inhibitor YrdF</fullName>
    </submittedName>
</protein>
<reference evidence="4" key="1">
    <citation type="submission" date="2018-08" db="EMBL/GenBank/DDBJ databases">
        <authorList>
            <person name="Chevrot R."/>
        </authorList>
    </citation>
    <scope>NUCLEOTIDE SEQUENCE [LARGE SCALE GENOMIC DNA]</scope>
</reference>
<dbReference type="AlphaFoldDB" id="A0A383RC79"/>
<gene>
    <name evidence="3" type="primary">yrdF</name>
    <name evidence="3" type="ORF">PBLR_12703</name>
</gene>
<evidence type="ECO:0000256" key="1">
    <source>
        <dbReference type="ARBA" id="ARBA00006845"/>
    </source>
</evidence>
<proteinExistence type="inferred from homology"/>
<dbReference type="InterPro" id="IPR035905">
    <property type="entry name" value="Barstar-like_sf"/>
</dbReference>
<comment type="similarity">
    <text evidence="1">Belongs to the barstar family.</text>
</comment>
<dbReference type="SUPFAM" id="SSF52038">
    <property type="entry name" value="Barstar-related"/>
    <property type="match status" value="1"/>
</dbReference>